<sequence length="120" mass="13877">MTPYPICNSEHVKLQIHIIMVCLVESVKFDKTLNVNVMNYDRSLPALIVAPFFLLHNVNTQQNNQYSRKYIHTSTLYLRVVIVVIMMCLTGKFSFVSTNCSSHHDDSDNSLRYSTPDFFL</sequence>
<evidence type="ECO:0000313" key="2">
    <source>
        <dbReference type="EnsemblMetazoa" id="GPAI010546-PA"/>
    </source>
</evidence>
<evidence type="ECO:0000256" key="1">
    <source>
        <dbReference type="SAM" id="Phobius"/>
    </source>
</evidence>
<keyword evidence="1" id="KW-1133">Transmembrane helix</keyword>
<name>A0A1A9ZCI6_GLOPL</name>
<reference evidence="2" key="2">
    <citation type="submission" date="2020-05" db="UniProtKB">
        <authorList>
            <consortium name="EnsemblMetazoa"/>
        </authorList>
    </citation>
    <scope>IDENTIFICATION</scope>
    <source>
        <strain evidence="2">IAEA</strain>
    </source>
</reference>
<keyword evidence="3" id="KW-1185">Reference proteome</keyword>
<reference evidence="3" key="1">
    <citation type="submission" date="2014-03" db="EMBL/GenBank/DDBJ databases">
        <authorList>
            <person name="Aksoy S."/>
            <person name="Warren W."/>
            <person name="Wilson R.K."/>
        </authorList>
    </citation>
    <scope>NUCLEOTIDE SEQUENCE [LARGE SCALE GENOMIC DNA]</scope>
    <source>
        <strain evidence="3">IAEA</strain>
    </source>
</reference>
<keyword evidence="1" id="KW-0812">Transmembrane</keyword>
<dbReference type="AlphaFoldDB" id="A0A1A9ZCI6"/>
<dbReference type="Proteomes" id="UP000092445">
    <property type="component" value="Unassembled WGS sequence"/>
</dbReference>
<protein>
    <submittedName>
        <fullName evidence="2">Uncharacterized protein</fullName>
    </submittedName>
</protein>
<evidence type="ECO:0000313" key="3">
    <source>
        <dbReference type="Proteomes" id="UP000092445"/>
    </source>
</evidence>
<dbReference type="VEuPathDB" id="VectorBase:GPAI010546"/>
<proteinExistence type="predicted"/>
<accession>A0A1A9ZCI6</accession>
<feature type="transmembrane region" description="Helical" evidence="1">
    <location>
        <begin position="76"/>
        <end position="95"/>
    </location>
</feature>
<dbReference type="EnsemblMetazoa" id="GPAI010546-RA">
    <property type="protein sequence ID" value="GPAI010546-PA"/>
    <property type="gene ID" value="GPAI010546"/>
</dbReference>
<organism evidence="2 3">
    <name type="scientific">Glossina pallidipes</name>
    <name type="common">Tsetse fly</name>
    <dbReference type="NCBI Taxonomy" id="7398"/>
    <lineage>
        <taxon>Eukaryota</taxon>
        <taxon>Metazoa</taxon>
        <taxon>Ecdysozoa</taxon>
        <taxon>Arthropoda</taxon>
        <taxon>Hexapoda</taxon>
        <taxon>Insecta</taxon>
        <taxon>Pterygota</taxon>
        <taxon>Neoptera</taxon>
        <taxon>Endopterygota</taxon>
        <taxon>Diptera</taxon>
        <taxon>Brachycera</taxon>
        <taxon>Muscomorpha</taxon>
        <taxon>Hippoboscoidea</taxon>
        <taxon>Glossinidae</taxon>
        <taxon>Glossina</taxon>
    </lineage>
</organism>
<keyword evidence="1" id="KW-0472">Membrane</keyword>